<reference evidence="3" key="1">
    <citation type="journal article" date="2019" name="Int. J. Syst. Evol. Microbiol.">
        <title>The Global Catalogue of Microorganisms (GCM) 10K type strain sequencing project: providing services to taxonomists for standard genome sequencing and annotation.</title>
        <authorList>
            <consortium name="The Broad Institute Genomics Platform"/>
            <consortium name="The Broad Institute Genome Sequencing Center for Infectious Disease"/>
            <person name="Wu L."/>
            <person name="Ma J."/>
        </authorList>
    </citation>
    <scope>NUCLEOTIDE SEQUENCE [LARGE SCALE GENOMIC DNA]</scope>
    <source>
        <strain evidence="3">CCUG 52468</strain>
    </source>
</reference>
<feature type="chain" id="PRO_5046361416" evidence="1">
    <location>
        <begin position="22"/>
        <end position="178"/>
    </location>
</feature>
<dbReference type="EMBL" id="JBHTKY010000011">
    <property type="protein sequence ID" value="MFD1165788.1"/>
    <property type="molecule type" value="Genomic_DNA"/>
</dbReference>
<comment type="caution">
    <text evidence="2">The sequence shown here is derived from an EMBL/GenBank/DDBJ whole genome shotgun (WGS) entry which is preliminary data.</text>
</comment>
<keyword evidence="3" id="KW-1185">Reference proteome</keyword>
<organism evidence="2 3">
    <name type="scientific">Sphingobacterium daejeonense</name>
    <dbReference type="NCBI Taxonomy" id="371142"/>
    <lineage>
        <taxon>Bacteria</taxon>
        <taxon>Pseudomonadati</taxon>
        <taxon>Bacteroidota</taxon>
        <taxon>Sphingobacteriia</taxon>
        <taxon>Sphingobacteriales</taxon>
        <taxon>Sphingobacteriaceae</taxon>
        <taxon>Sphingobacterium</taxon>
    </lineage>
</organism>
<gene>
    <name evidence="2" type="ORF">ACFQ2C_09260</name>
</gene>
<proteinExistence type="predicted"/>
<evidence type="ECO:0000256" key="1">
    <source>
        <dbReference type="SAM" id="SignalP"/>
    </source>
</evidence>
<keyword evidence="1" id="KW-0732">Signal</keyword>
<sequence>MKTITSLLCLMILASALKAQKLVNDSTLMINDSLQIQIYDQILVNVPHSFEFVSIEEHKRHNVSLSNLGKVGLAAGATIGLAGVTSENLGIVHGGIKVISGSTVLSGAGWTQEAINNMKVSKNAKHIIGKTLRIVSFEKKGSKRDGYAYEVITNVPGEKKRYKIDIAQALRLNEIIIL</sequence>
<evidence type="ECO:0000313" key="3">
    <source>
        <dbReference type="Proteomes" id="UP001597205"/>
    </source>
</evidence>
<name>A0ABW3RKN2_9SPHI</name>
<accession>A0ABW3RKN2</accession>
<evidence type="ECO:0000313" key="2">
    <source>
        <dbReference type="EMBL" id="MFD1165788.1"/>
    </source>
</evidence>
<dbReference type="Proteomes" id="UP001597205">
    <property type="component" value="Unassembled WGS sequence"/>
</dbReference>
<protein>
    <submittedName>
        <fullName evidence="2">Uncharacterized protein</fullName>
    </submittedName>
</protein>
<feature type="signal peptide" evidence="1">
    <location>
        <begin position="1"/>
        <end position="21"/>
    </location>
</feature>
<dbReference type="RefSeq" id="WP_380896022.1">
    <property type="nucleotide sequence ID" value="NZ_JBHTKY010000011.1"/>
</dbReference>